<protein>
    <recommendedName>
        <fullName evidence="5">Translation initiation factor 2</fullName>
    </recommendedName>
</protein>
<sequence length="100" mass="10774">MTSPTPDDQWRRPADAVPPPPPPVREPAPYAGPPSATPPPAGWRPPLVVQVPPPRELPPQDLPRLDEAEQRARTLTYGIAMVAGAVMIVVMLVLCGRALF</sequence>
<accession>A0A8J3LIE7</accession>
<evidence type="ECO:0000256" key="2">
    <source>
        <dbReference type="SAM" id="Phobius"/>
    </source>
</evidence>
<name>A0A8J3LIE7_9ACTN</name>
<keyword evidence="4" id="KW-1185">Reference proteome</keyword>
<feature type="region of interest" description="Disordered" evidence="1">
    <location>
        <begin position="1"/>
        <end position="67"/>
    </location>
</feature>
<dbReference type="Proteomes" id="UP000653674">
    <property type="component" value="Unassembled WGS sequence"/>
</dbReference>
<evidence type="ECO:0000313" key="3">
    <source>
        <dbReference type="EMBL" id="GIG72277.1"/>
    </source>
</evidence>
<organism evidence="3 4">
    <name type="scientific">Planosporangium flavigriseum</name>
    <dbReference type="NCBI Taxonomy" id="373681"/>
    <lineage>
        <taxon>Bacteria</taxon>
        <taxon>Bacillati</taxon>
        <taxon>Actinomycetota</taxon>
        <taxon>Actinomycetes</taxon>
        <taxon>Micromonosporales</taxon>
        <taxon>Micromonosporaceae</taxon>
        <taxon>Planosporangium</taxon>
    </lineage>
</organism>
<dbReference type="AlphaFoldDB" id="A0A8J3LIE7"/>
<reference evidence="3" key="1">
    <citation type="submission" date="2021-01" db="EMBL/GenBank/DDBJ databases">
        <title>Whole genome shotgun sequence of Planosporangium flavigriseum NBRC 105377.</title>
        <authorList>
            <person name="Komaki H."/>
            <person name="Tamura T."/>
        </authorList>
    </citation>
    <scope>NUCLEOTIDE SEQUENCE</scope>
    <source>
        <strain evidence="3">NBRC 105377</strain>
    </source>
</reference>
<comment type="caution">
    <text evidence="3">The sequence shown here is derived from an EMBL/GenBank/DDBJ whole genome shotgun (WGS) entry which is preliminary data.</text>
</comment>
<evidence type="ECO:0000313" key="4">
    <source>
        <dbReference type="Proteomes" id="UP000653674"/>
    </source>
</evidence>
<keyword evidence="2" id="KW-1133">Transmembrane helix</keyword>
<dbReference type="EMBL" id="BONU01000003">
    <property type="protein sequence ID" value="GIG72277.1"/>
    <property type="molecule type" value="Genomic_DNA"/>
</dbReference>
<keyword evidence="2" id="KW-0812">Transmembrane</keyword>
<dbReference type="RefSeq" id="WP_168072685.1">
    <property type="nucleotide sequence ID" value="NZ_BAAAQJ010000008.1"/>
</dbReference>
<gene>
    <name evidence="3" type="ORF">Pfl04_06810</name>
</gene>
<feature type="compositionally biased region" description="Pro residues" evidence="1">
    <location>
        <begin position="51"/>
        <end position="61"/>
    </location>
</feature>
<keyword evidence="2" id="KW-0472">Membrane</keyword>
<evidence type="ECO:0008006" key="5">
    <source>
        <dbReference type="Google" id="ProtNLM"/>
    </source>
</evidence>
<feature type="compositionally biased region" description="Pro residues" evidence="1">
    <location>
        <begin position="16"/>
        <end position="43"/>
    </location>
</feature>
<evidence type="ECO:0000256" key="1">
    <source>
        <dbReference type="SAM" id="MobiDB-lite"/>
    </source>
</evidence>
<feature type="transmembrane region" description="Helical" evidence="2">
    <location>
        <begin position="74"/>
        <end position="99"/>
    </location>
</feature>
<proteinExistence type="predicted"/>